<feature type="transmembrane region" description="Helical" evidence="1">
    <location>
        <begin position="51"/>
        <end position="71"/>
    </location>
</feature>
<sequence>MYVIWIRLRSTLMAVGLLTGVAIIAGLTLRFTSPEMSLQNTLYQVRYGLLAWRLSLYISGIVIGFSLYRRLSVQSRAHLKRIAGWSLVLLAVNEVSNLLQQGNGA</sequence>
<evidence type="ECO:0000313" key="3">
    <source>
        <dbReference type="Proteomes" id="UP000034085"/>
    </source>
</evidence>
<dbReference type="KEGG" id="cama:F384_09670"/>
<dbReference type="EMBL" id="CP011132">
    <property type="protein sequence ID" value="AKE58902.1"/>
    <property type="molecule type" value="Genomic_DNA"/>
</dbReference>
<keyword evidence="1" id="KW-1133">Transmembrane helix</keyword>
<gene>
    <name evidence="2" type="ORF">F384_09670</name>
</gene>
<organism evidence="2 3">
    <name type="scientific">Citrobacter amalonaticus Y19</name>
    <dbReference type="NCBI Taxonomy" id="1261127"/>
    <lineage>
        <taxon>Bacteria</taxon>
        <taxon>Pseudomonadati</taxon>
        <taxon>Pseudomonadota</taxon>
        <taxon>Gammaproteobacteria</taxon>
        <taxon>Enterobacterales</taxon>
        <taxon>Enterobacteriaceae</taxon>
        <taxon>Citrobacter</taxon>
    </lineage>
</organism>
<dbReference type="HOGENOM" id="CLU_2231817_0_0_6"/>
<feature type="transmembrane region" description="Helical" evidence="1">
    <location>
        <begin position="12"/>
        <end position="31"/>
    </location>
</feature>
<evidence type="ECO:0000256" key="1">
    <source>
        <dbReference type="SAM" id="Phobius"/>
    </source>
</evidence>
<dbReference type="AlphaFoldDB" id="A0A0F6TV66"/>
<dbReference type="RefSeq" id="WP_046481281.1">
    <property type="nucleotide sequence ID" value="NZ_CP011132.1"/>
</dbReference>
<dbReference type="Proteomes" id="UP000034085">
    <property type="component" value="Chromosome"/>
</dbReference>
<protein>
    <submittedName>
        <fullName evidence="2">Uncharacterized protein</fullName>
    </submittedName>
</protein>
<dbReference type="PATRIC" id="fig|1261127.3.peg.2015"/>
<reference evidence="2 3" key="1">
    <citation type="journal article" date="2013" name="Appl. Microbiol. Biotechnol.">
        <title>Glycerol assimilation and production of 1,3-propanediol by Citrobacter amalonaticus Y19.</title>
        <authorList>
            <person name="Ainala S.K."/>
            <person name="Ashok S."/>
            <person name="Ko Y."/>
            <person name="Park S."/>
        </authorList>
    </citation>
    <scope>NUCLEOTIDE SEQUENCE [LARGE SCALE GENOMIC DNA]</scope>
    <source>
        <strain evidence="2 3">Y19</strain>
    </source>
</reference>
<name>A0A0F6TV66_CITAM</name>
<evidence type="ECO:0000313" key="2">
    <source>
        <dbReference type="EMBL" id="AKE58902.1"/>
    </source>
</evidence>
<accession>A0A0F6TV66</accession>
<proteinExistence type="predicted"/>
<keyword evidence="1" id="KW-0472">Membrane</keyword>
<keyword evidence="1" id="KW-0812">Transmembrane</keyword>